<dbReference type="InterPro" id="IPR036938">
    <property type="entry name" value="PAP2/HPO_sf"/>
</dbReference>
<dbReference type="PROSITE" id="PS51257">
    <property type="entry name" value="PROKAR_LIPOPROTEIN"/>
    <property type="match status" value="1"/>
</dbReference>
<evidence type="ECO:0000313" key="4">
    <source>
        <dbReference type="Proteomes" id="UP000184212"/>
    </source>
</evidence>
<gene>
    <name evidence="3" type="ORF">SAMN04488109_2138</name>
</gene>
<dbReference type="InterPro" id="IPR000326">
    <property type="entry name" value="PAP2/HPO"/>
</dbReference>
<feature type="signal peptide" evidence="1">
    <location>
        <begin position="1"/>
        <end position="22"/>
    </location>
</feature>
<feature type="chain" id="PRO_5012251688" evidence="1">
    <location>
        <begin position="23"/>
        <end position="517"/>
    </location>
</feature>
<dbReference type="PANTHER" id="PTHR34599">
    <property type="entry name" value="PEROXIDASE-RELATED"/>
    <property type="match status" value="1"/>
</dbReference>
<keyword evidence="1" id="KW-0732">Signal</keyword>
<dbReference type="EMBL" id="FQWQ01000001">
    <property type="protein sequence ID" value="SHG85243.1"/>
    <property type="molecule type" value="Genomic_DNA"/>
</dbReference>
<dbReference type="Gene3D" id="1.10.606.10">
    <property type="entry name" value="Vanadium-containing Chloroperoxidase, domain 2"/>
    <property type="match status" value="2"/>
</dbReference>
<dbReference type="GO" id="GO:0004601">
    <property type="term" value="F:peroxidase activity"/>
    <property type="evidence" value="ECO:0007669"/>
    <property type="project" value="InterPro"/>
</dbReference>
<organism evidence="3 4">
    <name type="scientific">Chryseolinea serpens</name>
    <dbReference type="NCBI Taxonomy" id="947013"/>
    <lineage>
        <taxon>Bacteria</taxon>
        <taxon>Pseudomonadati</taxon>
        <taxon>Bacteroidota</taxon>
        <taxon>Cytophagia</taxon>
        <taxon>Cytophagales</taxon>
        <taxon>Fulvivirgaceae</taxon>
        <taxon>Chryseolinea</taxon>
    </lineage>
</organism>
<evidence type="ECO:0000256" key="1">
    <source>
        <dbReference type="SAM" id="SignalP"/>
    </source>
</evidence>
<reference evidence="3 4" key="1">
    <citation type="submission" date="2016-11" db="EMBL/GenBank/DDBJ databases">
        <authorList>
            <person name="Jaros S."/>
            <person name="Januszkiewicz K."/>
            <person name="Wedrychowicz H."/>
        </authorList>
    </citation>
    <scope>NUCLEOTIDE SEQUENCE [LARGE SCALE GENOMIC DNA]</scope>
    <source>
        <strain evidence="3 4">DSM 24574</strain>
    </source>
</reference>
<evidence type="ECO:0000259" key="2">
    <source>
        <dbReference type="SMART" id="SM00014"/>
    </source>
</evidence>
<dbReference type="InterPro" id="IPR016119">
    <property type="entry name" value="Br/Cl_peroxidase_C"/>
</dbReference>
<dbReference type="CDD" id="cd03398">
    <property type="entry name" value="PAP2_haloperoxidase"/>
    <property type="match status" value="1"/>
</dbReference>
<dbReference type="SUPFAM" id="SSF48317">
    <property type="entry name" value="Acid phosphatase/Vanadium-dependent haloperoxidase"/>
    <property type="match status" value="2"/>
</dbReference>
<dbReference type="Pfam" id="PF01569">
    <property type="entry name" value="PAP2"/>
    <property type="match status" value="1"/>
</dbReference>
<dbReference type="AlphaFoldDB" id="A0A1M5N8A7"/>
<dbReference type="SMART" id="SM00014">
    <property type="entry name" value="acidPPc"/>
    <property type="match status" value="1"/>
</dbReference>
<accession>A0A1M5N8A7</accession>
<dbReference type="InterPro" id="IPR052559">
    <property type="entry name" value="V-haloperoxidase"/>
</dbReference>
<dbReference type="PANTHER" id="PTHR34599:SF1">
    <property type="entry name" value="PHOSPHATIDIC ACID PHOSPHATASE TYPE 2_HALOPEROXIDASE DOMAIN-CONTAINING PROTEIN"/>
    <property type="match status" value="1"/>
</dbReference>
<protein>
    <submittedName>
        <fullName evidence="3">PAP2 superfamily protein</fullName>
    </submittedName>
</protein>
<keyword evidence="4" id="KW-1185">Reference proteome</keyword>
<dbReference type="STRING" id="947013.SAMN04488109_2138"/>
<dbReference type="Proteomes" id="UP000184212">
    <property type="component" value="Unassembled WGS sequence"/>
</dbReference>
<feature type="domain" description="Phosphatidic acid phosphatase type 2/haloperoxidase" evidence="2">
    <location>
        <begin position="399"/>
        <end position="507"/>
    </location>
</feature>
<dbReference type="RefSeq" id="WP_073133484.1">
    <property type="nucleotide sequence ID" value="NZ_FQWQ01000001.1"/>
</dbReference>
<dbReference type="OrthoDB" id="7793240at2"/>
<evidence type="ECO:0000313" key="3">
    <source>
        <dbReference type="EMBL" id="SHG85243.1"/>
    </source>
</evidence>
<proteinExistence type="predicted"/>
<name>A0A1M5N8A7_9BACT</name>
<sequence length="517" mass="56190">MRTKFHTRIILAAIACLVFVTSCDKSITLSEQLTPLKPADNDADAGTWSMVLMTSPSQIAVAAPTDVTSDAYKAELASLKDIQSKLNQNQRNAIDYWSGGGVLRWDQIFRELVARYNLPPSPNADGSYPVPDAENPFANPQYPFSNPPYASRSYAYVSATIYDALKAAWYYKYLYNRPAPYKTDSGVTALVPQTDMPAYPSEDAVMSGAAAEMLKVLFPAAVEEITLKAGEQRNAALWSGKATSSDIAAGLALGKSVAELFKARAANDGMKTAGGNKALWEGLKANATSRGDVAWLSLETPPRPPMLPFFYKVTPFKMTYDDIAALRPGPPPVAYSTEMNGEVEEVKWYSNNLTRERLAIVHKWADGVGTYTPAGHWNDIAAEHIRDANFSEVRAARAFALLNMTMHNAAVACWDTKFFYFNARPCQLDNSIKTGTGVPNFPAYVSGHSTFSASGAAILSYLFPDHAGDFEAYANEASMSRLYAGIHYRSDCTGGLALGKSVGNFLVDHFASVDGAD</sequence>